<evidence type="ECO:0000313" key="3">
    <source>
        <dbReference type="Proteomes" id="UP001597173"/>
    </source>
</evidence>
<feature type="domain" description="VOC" evidence="1">
    <location>
        <begin position="137"/>
        <end position="253"/>
    </location>
</feature>
<dbReference type="InterPro" id="IPR037523">
    <property type="entry name" value="VOC_core"/>
</dbReference>
<dbReference type="PROSITE" id="PS51819">
    <property type="entry name" value="VOC"/>
    <property type="match status" value="2"/>
</dbReference>
<feature type="domain" description="VOC" evidence="1">
    <location>
        <begin position="7"/>
        <end position="122"/>
    </location>
</feature>
<gene>
    <name evidence="2" type="ORF">ACFQ33_09415</name>
</gene>
<protein>
    <submittedName>
        <fullName evidence="2">VOC family protein</fullName>
    </submittedName>
</protein>
<accession>A0ABW3YW07</accession>
<dbReference type="Gene3D" id="3.10.180.10">
    <property type="entry name" value="2,3-Dihydroxybiphenyl 1,2-Dioxygenase, domain 1"/>
    <property type="match status" value="2"/>
</dbReference>
<evidence type="ECO:0000313" key="2">
    <source>
        <dbReference type="EMBL" id="MFD1328112.1"/>
    </source>
</evidence>
<keyword evidence="3" id="KW-1185">Reference proteome</keyword>
<sequence>MSTNQGEFVWYELMTTDIAAAERFYKSVVGWTAKDAGMPDMTYTLFSAGERMIAGLMAMPKDAEGMPPGWIGYIYADDVDATAKEVAARGGKVHRQPDDIPGVGRFAVVGDPTGAVFCLFSSTSEEGQDADRAAPGQVGWHELMAGDLNTAWTFYSSLFGWEKDQALDMGEMGIYQIFKVNGQPSGGMMTKPKDLPAPPYWGYYFNVDAIDAAVERVNAGGGRVVMGPMEVPGGSWIINAVDPQGAHFSLVAPKR</sequence>
<dbReference type="CDD" id="cd07247">
    <property type="entry name" value="SgaA_N_like"/>
    <property type="match status" value="2"/>
</dbReference>
<organism evidence="2 3">
    <name type="scientific">Mycoplana ramosa</name>
    <name type="common">Mycoplana bullata</name>
    <dbReference type="NCBI Taxonomy" id="40837"/>
    <lineage>
        <taxon>Bacteria</taxon>
        <taxon>Pseudomonadati</taxon>
        <taxon>Pseudomonadota</taxon>
        <taxon>Alphaproteobacteria</taxon>
        <taxon>Hyphomicrobiales</taxon>
        <taxon>Rhizobiaceae</taxon>
        <taxon>Mycoplana</taxon>
    </lineage>
</organism>
<dbReference type="InterPro" id="IPR029068">
    <property type="entry name" value="Glyas_Bleomycin-R_OHBP_Dase"/>
</dbReference>
<dbReference type="PANTHER" id="PTHR33993">
    <property type="entry name" value="GLYOXALASE-RELATED"/>
    <property type="match status" value="1"/>
</dbReference>
<dbReference type="InterPro" id="IPR004360">
    <property type="entry name" value="Glyas_Fos-R_dOase_dom"/>
</dbReference>
<dbReference type="EMBL" id="JBHTNF010000004">
    <property type="protein sequence ID" value="MFD1328112.1"/>
    <property type="molecule type" value="Genomic_DNA"/>
</dbReference>
<reference evidence="3" key="1">
    <citation type="journal article" date="2019" name="Int. J. Syst. Evol. Microbiol.">
        <title>The Global Catalogue of Microorganisms (GCM) 10K type strain sequencing project: providing services to taxonomists for standard genome sequencing and annotation.</title>
        <authorList>
            <consortium name="The Broad Institute Genomics Platform"/>
            <consortium name="The Broad Institute Genome Sequencing Center for Infectious Disease"/>
            <person name="Wu L."/>
            <person name="Ma J."/>
        </authorList>
    </citation>
    <scope>NUCLEOTIDE SEQUENCE [LARGE SCALE GENOMIC DNA]</scope>
    <source>
        <strain evidence="3">CCUG 55609</strain>
    </source>
</reference>
<dbReference type="InterPro" id="IPR052164">
    <property type="entry name" value="Anthracycline_SecMetBiosynth"/>
</dbReference>
<dbReference type="Pfam" id="PF00903">
    <property type="entry name" value="Glyoxalase"/>
    <property type="match status" value="2"/>
</dbReference>
<dbReference type="PANTHER" id="PTHR33993:SF14">
    <property type="entry name" value="GB|AAF24581.1"/>
    <property type="match status" value="1"/>
</dbReference>
<evidence type="ECO:0000259" key="1">
    <source>
        <dbReference type="PROSITE" id="PS51819"/>
    </source>
</evidence>
<dbReference type="SUPFAM" id="SSF54593">
    <property type="entry name" value="Glyoxalase/Bleomycin resistance protein/Dihydroxybiphenyl dioxygenase"/>
    <property type="match status" value="2"/>
</dbReference>
<comment type="caution">
    <text evidence="2">The sequence shown here is derived from an EMBL/GenBank/DDBJ whole genome shotgun (WGS) entry which is preliminary data.</text>
</comment>
<name>A0ABW3YW07_MYCRA</name>
<proteinExistence type="predicted"/>
<dbReference type="RefSeq" id="WP_374837662.1">
    <property type="nucleotide sequence ID" value="NZ_JBHEEW010000005.1"/>
</dbReference>
<dbReference type="Proteomes" id="UP001597173">
    <property type="component" value="Unassembled WGS sequence"/>
</dbReference>